<dbReference type="GO" id="GO:0005525">
    <property type="term" value="F:GTP binding"/>
    <property type="evidence" value="ECO:0007669"/>
    <property type="project" value="InterPro"/>
</dbReference>
<dbReference type="PANTHER" id="PTHR23408">
    <property type="entry name" value="METHYLMALONYL-COA MUTASE"/>
    <property type="match status" value="1"/>
</dbReference>
<comment type="similarity">
    <text evidence="1">Belongs to the SIMIBI class G3E GTPase family. ArgK/MeaB subfamily.</text>
</comment>
<dbReference type="GO" id="GO:0005737">
    <property type="term" value="C:cytoplasm"/>
    <property type="evidence" value="ECO:0007669"/>
    <property type="project" value="TreeGrafter"/>
</dbReference>
<accession>A0A841MH24</accession>
<dbReference type="InterPro" id="IPR027417">
    <property type="entry name" value="P-loop_NTPase"/>
</dbReference>
<dbReference type="GO" id="GO:0003924">
    <property type="term" value="F:GTPase activity"/>
    <property type="evidence" value="ECO:0007669"/>
    <property type="project" value="InterPro"/>
</dbReference>
<keyword evidence="4" id="KW-1185">Reference proteome</keyword>
<keyword evidence="3" id="KW-0418">Kinase</keyword>
<name>A0A841MH24_9BACT</name>
<evidence type="ECO:0000259" key="2">
    <source>
        <dbReference type="SMART" id="SM00382"/>
    </source>
</evidence>
<feature type="domain" description="AAA+ ATPase" evidence="2">
    <location>
        <begin position="53"/>
        <end position="204"/>
    </location>
</feature>
<dbReference type="NCBIfam" id="NF006958">
    <property type="entry name" value="PRK09435.1"/>
    <property type="match status" value="1"/>
</dbReference>
<dbReference type="AlphaFoldDB" id="A0A841MH24"/>
<sequence>MKRRLDLQEYKEGVLSGNRMILSQAITLVESNLESDLALASLLVQEILPYTGNSLRIGITGSPGVGKSTFIEAFGSMILEKGKKLAVLAVDPSSQKSKGSILGDKTRMEKLSANKKAFIRPSPAGQTLGGVAAKSREAMLLCEAAGFDVILVETVGVGQSETSVKNMVDFFLLLVLAGAGDELQGIKKGIMEMADGILIHKADGDNLAEAKKAKANYQNALHLFPASESGWTVPVLTASSMSKIGLEEVWKMISSYEAITLESGFKEKNRADQRLKWLDENLQYLLGNRFSEHPKIKSKLQAERIKIQNGEVSPLALARELIAMFFEPTN</sequence>
<dbReference type="InterPro" id="IPR005129">
    <property type="entry name" value="GTPase_ArgK"/>
</dbReference>
<keyword evidence="3" id="KW-0808">Transferase</keyword>
<organism evidence="3 4">
    <name type="scientific">Algoriphagus iocasae</name>
    <dbReference type="NCBI Taxonomy" id="1836499"/>
    <lineage>
        <taxon>Bacteria</taxon>
        <taxon>Pseudomonadati</taxon>
        <taxon>Bacteroidota</taxon>
        <taxon>Cytophagia</taxon>
        <taxon>Cytophagales</taxon>
        <taxon>Cyclobacteriaceae</taxon>
        <taxon>Algoriphagus</taxon>
    </lineage>
</organism>
<proteinExistence type="inferred from homology"/>
<comment type="caution">
    <text evidence="3">The sequence shown here is derived from an EMBL/GenBank/DDBJ whole genome shotgun (WGS) entry which is preliminary data.</text>
</comment>
<dbReference type="Gene3D" id="1.10.287.130">
    <property type="match status" value="1"/>
</dbReference>
<protein>
    <submittedName>
        <fullName evidence="3">LAO/AO transport system kinase</fullName>
        <ecNumber evidence="3">2.7.-.-</ecNumber>
    </submittedName>
</protein>
<dbReference type="CDD" id="cd03114">
    <property type="entry name" value="MMAA-like"/>
    <property type="match status" value="1"/>
</dbReference>
<dbReference type="SUPFAM" id="SSF52540">
    <property type="entry name" value="P-loop containing nucleoside triphosphate hydrolases"/>
    <property type="match status" value="1"/>
</dbReference>
<dbReference type="EMBL" id="JACIJO010000001">
    <property type="protein sequence ID" value="MBB6324629.1"/>
    <property type="molecule type" value="Genomic_DNA"/>
</dbReference>
<dbReference type="NCBIfam" id="TIGR00750">
    <property type="entry name" value="lao"/>
    <property type="match status" value="1"/>
</dbReference>
<dbReference type="SMART" id="SM00382">
    <property type="entry name" value="AAA"/>
    <property type="match status" value="1"/>
</dbReference>
<dbReference type="GO" id="GO:0016301">
    <property type="term" value="F:kinase activity"/>
    <property type="evidence" value="ECO:0007669"/>
    <property type="project" value="UniProtKB-KW"/>
</dbReference>
<dbReference type="Pfam" id="PF03308">
    <property type="entry name" value="MeaB"/>
    <property type="match status" value="1"/>
</dbReference>
<reference evidence="3 4" key="1">
    <citation type="submission" date="2020-08" db="EMBL/GenBank/DDBJ databases">
        <title>Genomic Encyclopedia of Type Strains, Phase IV (KMG-IV): sequencing the most valuable type-strain genomes for metagenomic binning, comparative biology and taxonomic classification.</title>
        <authorList>
            <person name="Goeker M."/>
        </authorList>
    </citation>
    <scope>NUCLEOTIDE SEQUENCE [LARGE SCALE GENOMIC DNA]</scope>
    <source>
        <strain evidence="3 4">DSM 102044</strain>
    </source>
</reference>
<dbReference type="Gene3D" id="3.40.50.300">
    <property type="entry name" value="P-loop containing nucleotide triphosphate hydrolases"/>
    <property type="match status" value="1"/>
</dbReference>
<dbReference type="Proteomes" id="UP000588604">
    <property type="component" value="Unassembled WGS sequence"/>
</dbReference>
<dbReference type="InterPro" id="IPR003593">
    <property type="entry name" value="AAA+_ATPase"/>
</dbReference>
<evidence type="ECO:0000256" key="1">
    <source>
        <dbReference type="ARBA" id="ARBA00009625"/>
    </source>
</evidence>
<evidence type="ECO:0000313" key="3">
    <source>
        <dbReference type="EMBL" id="MBB6324629.1"/>
    </source>
</evidence>
<dbReference type="PANTHER" id="PTHR23408:SF3">
    <property type="entry name" value="METHYLMALONIC ACIDURIA TYPE A PROTEIN, MITOCHONDRIAL"/>
    <property type="match status" value="1"/>
</dbReference>
<dbReference type="Gene3D" id="1.20.5.170">
    <property type="match status" value="1"/>
</dbReference>
<evidence type="ECO:0000313" key="4">
    <source>
        <dbReference type="Proteomes" id="UP000588604"/>
    </source>
</evidence>
<dbReference type="EC" id="2.7.-.-" evidence="3"/>
<gene>
    <name evidence="3" type="ORF">FHS59_000244</name>
</gene>
<dbReference type="RefSeq" id="WP_184492601.1">
    <property type="nucleotide sequence ID" value="NZ_JACIJO010000001.1"/>
</dbReference>